<evidence type="ECO:0000256" key="1">
    <source>
        <dbReference type="SAM" id="MobiDB-lite"/>
    </source>
</evidence>
<sequence>MTSFDAFDAHRMQMDNIDNNSQVEPPHSLAVATVNVKITEVVLPFSESETRPRAAVNPGRSLSLFLSHTQSRRQEMWSGFIGDASHALEGDVVESRKANKSQQRHFNMSGGEKKKESPAVTSYVNDFEGDFPCRLVTIVHDEMKQQQLDTQMTNGEAAAGEANDSPVSDAGKAWD</sequence>
<comment type="caution">
    <text evidence="2">The sequence shown here is derived from an EMBL/GenBank/DDBJ whole genome shotgun (WGS) entry which is preliminary data.</text>
</comment>
<proteinExistence type="predicted"/>
<reference evidence="2 3" key="1">
    <citation type="submission" date="2018-01" db="EMBL/GenBank/DDBJ databases">
        <title>Genome characterization of the sugarcane-associated fungus Trichoderma ghanense CCMA-1212 and their application in lignocelulose bioconversion.</title>
        <authorList>
            <person name="Steindorff A.S."/>
            <person name="Mendes T.D."/>
            <person name="Vilela E.S.D."/>
            <person name="Rodrigues D.S."/>
            <person name="Formighieri E.F."/>
            <person name="Melo I.S."/>
            <person name="Favaro L.C.L."/>
        </authorList>
    </citation>
    <scope>NUCLEOTIDE SEQUENCE [LARGE SCALE GENOMIC DNA]</scope>
    <source>
        <strain evidence="2 3">CCMA-1212</strain>
    </source>
</reference>
<feature type="region of interest" description="Disordered" evidence="1">
    <location>
        <begin position="146"/>
        <end position="175"/>
    </location>
</feature>
<dbReference type="Proteomes" id="UP001642720">
    <property type="component" value="Unassembled WGS sequence"/>
</dbReference>
<evidence type="ECO:0000313" key="3">
    <source>
        <dbReference type="Proteomes" id="UP001642720"/>
    </source>
</evidence>
<name>A0ABY2H5E8_9HYPO</name>
<dbReference type="RefSeq" id="XP_073558933.1">
    <property type="nucleotide sequence ID" value="XM_073702285.1"/>
</dbReference>
<protein>
    <submittedName>
        <fullName evidence="2">Uncharacterized protein</fullName>
    </submittedName>
</protein>
<gene>
    <name evidence="2" type="ORF">CCMA1212_005004</name>
</gene>
<organism evidence="2 3">
    <name type="scientific">Trichoderma ghanense</name>
    <dbReference type="NCBI Taxonomy" id="65468"/>
    <lineage>
        <taxon>Eukaryota</taxon>
        <taxon>Fungi</taxon>
        <taxon>Dikarya</taxon>
        <taxon>Ascomycota</taxon>
        <taxon>Pezizomycotina</taxon>
        <taxon>Sordariomycetes</taxon>
        <taxon>Hypocreomycetidae</taxon>
        <taxon>Hypocreales</taxon>
        <taxon>Hypocreaceae</taxon>
        <taxon>Trichoderma</taxon>
    </lineage>
</organism>
<dbReference type="GeneID" id="300576735"/>
<feature type="region of interest" description="Disordered" evidence="1">
    <location>
        <begin position="99"/>
        <end position="118"/>
    </location>
</feature>
<accession>A0ABY2H5E8</accession>
<keyword evidence="3" id="KW-1185">Reference proteome</keyword>
<evidence type="ECO:0000313" key="2">
    <source>
        <dbReference type="EMBL" id="TFB02732.1"/>
    </source>
</evidence>
<dbReference type="EMBL" id="PPTA01000006">
    <property type="protein sequence ID" value="TFB02732.1"/>
    <property type="molecule type" value="Genomic_DNA"/>
</dbReference>